<dbReference type="AlphaFoldDB" id="A0A8J3C933"/>
<evidence type="ECO:0000313" key="2">
    <source>
        <dbReference type="Proteomes" id="UP000656042"/>
    </source>
</evidence>
<reference evidence="1" key="1">
    <citation type="journal article" date="2014" name="Int. J. Syst. Evol. Microbiol.">
        <title>Complete genome sequence of Corynebacterium casei LMG S-19264T (=DSM 44701T), isolated from a smear-ripened cheese.</title>
        <authorList>
            <consortium name="US DOE Joint Genome Institute (JGI-PGF)"/>
            <person name="Walter F."/>
            <person name="Albersmeier A."/>
            <person name="Kalinowski J."/>
            <person name="Ruckert C."/>
        </authorList>
    </citation>
    <scope>NUCLEOTIDE SEQUENCE</scope>
    <source>
        <strain evidence="1">CGMCC 4.7299</strain>
    </source>
</reference>
<dbReference type="Proteomes" id="UP000656042">
    <property type="component" value="Unassembled WGS sequence"/>
</dbReference>
<dbReference type="EMBL" id="BMMX01000128">
    <property type="protein sequence ID" value="GGL21559.1"/>
    <property type="molecule type" value="Genomic_DNA"/>
</dbReference>
<name>A0A8J3C933_9ACTN</name>
<dbReference type="RefSeq" id="WP_189083220.1">
    <property type="nucleotide sequence ID" value="NZ_BMMX01000128.1"/>
</dbReference>
<keyword evidence="2" id="KW-1185">Reference proteome</keyword>
<comment type="caution">
    <text evidence="1">The sequence shown here is derived from an EMBL/GenBank/DDBJ whole genome shotgun (WGS) entry which is preliminary data.</text>
</comment>
<evidence type="ECO:0008006" key="3">
    <source>
        <dbReference type="Google" id="ProtNLM"/>
    </source>
</evidence>
<gene>
    <name evidence="1" type="ORF">GCM10012284_65170</name>
</gene>
<protein>
    <recommendedName>
        <fullName evidence="3">Transcriptional regulator, AlpA family</fullName>
    </recommendedName>
</protein>
<evidence type="ECO:0000313" key="1">
    <source>
        <dbReference type="EMBL" id="GGL21559.1"/>
    </source>
</evidence>
<accession>A0A8J3C933</accession>
<reference evidence="1" key="2">
    <citation type="submission" date="2020-09" db="EMBL/GenBank/DDBJ databases">
        <authorList>
            <person name="Sun Q."/>
            <person name="Zhou Y."/>
        </authorList>
    </citation>
    <scope>NUCLEOTIDE SEQUENCE</scope>
    <source>
        <strain evidence="1">CGMCC 4.7299</strain>
    </source>
</reference>
<proteinExistence type="predicted"/>
<organism evidence="1 2">
    <name type="scientific">Mangrovihabitans endophyticus</name>
    <dbReference type="NCBI Taxonomy" id="1751298"/>
    <lineage>
        <taxon>Bacteria</taxon>
        <taxon>Bacillati</taxon>
        <taxon>Actinomycetota</taxon>
        <taxon>Actinomycetes</taxon>
        <taxon>Micromonosporales</taxon>
        <taxon>Micromonosporaceae</taxon>
        <taxon>Mangrovihabitans</taxon>
    </lineage>
</organism>
<sequence length="71" mass="7836">MKSHAIRLAGPHEVCLMLGGVCRQRLNQLAAKPGFPPPLTTLEMGRIWLTSEVEAWIAAHPNPRAARNRPT</sequence>